<dbReference type="SUPFAM" id="SSF53822">
    <property type="entry name" value="Periplasmic binding protein-like I"/>
    <property type="match status" value="1"/>
</dbReference>
<feature type="region of interest" description="Disordered" evidence="2">
    <location>
        <begin position="1"/>
        <end position="61"/>
    </location>
</feature>
<dbReference type="InterPro" id="IPR028082">
    <property type="entry name" value="Peripla_BP_I"/>
</dbReference>
<feature type="compositionally biased region" description="Low complexity" evidence="2">
    <location>
        <begin position="15"/>
        <end position="29"/>
    </location>
</feature>
<evidence type="ECO:0000256" key="1">
    <source>
        <dbReference type="ARBA" id="ARBA00023136"/>
    </source>
</evidence>
<organism evidence="3 4">
    <name type="scientific">Massilia hydrophila</name>
    <dbReference type="NCBI Taxonomy" id="3044279"/>
    <lineage>
        <taxon>Bacteria</taxon>
        <taxon>Pseudomonadati</taxon>
        <taxon>Pseudomonadota</taxon>
        <taxon>Betaproteobacteria</taxon>
        <taxon>Burkholderiales</taxon>
        <taxon>Oxalobacteraceae</taxon>
        <taxon>Telluria group</taxon>
        <taxon>Massilia</taxon>
    </lineage>
</organism>
<proteinExistence type="predicted"/>
<dbReference type="EMBL" id="JAHYBX010000002">
    <property type="protein sequence ID" value="MCA1855705.1"/>
    <property type="molecule type" value="Genomic_DNA"/>
</dbReference>
<dbReference type="Pfam" id="PF04348">
    <property type="entry name" value="LppC"/>
    <property type="match status" value="2"/>
</dbReference>
<dbReference type="PANTHER" id="PTHR38038">
    <property type="entry name" value="PENICILLIN-BINDING PROTEIN ACTIVATOR LPOA"/>
    <property type="match status" value="1"/>
</dbReference>
<evidence type="ECO:0000313" key="4">
    <source>
        <dbReference type="Proteomes" id="UP001198602"/>
    </source>
</evidence>
<evidence type="ECO:0000256" key="2">
    <source>
        <dbReference type="SAM" id="MobiDB-lite"/>
    </source>
</evidence>
<reference evidence="3 4" key="1">
    <citation type="submission" date="2021-07" db="EMBL/GenBank/DDBJ databases">
        <title>Characterization of Violacein-producing bacteria and related species.</title>
        <authorList>
            <person name="Wilson H.S."/>
            <person name="De Leon M.E."/>
        </authorList>
    </citation>
    <scope>NUCLEOTIDE SEQUENCE [LARGE SCALE GENOMIC DNA]</scope>
    <source>
        <strain evidence="3 4">HSC-2F05</strain>
    </source>
</reference>
<dbReference type="InterPro" id="IPR007443">
    <property type="entry name" value="LpoA"/>
</dbReference>
<keyword evidence="4" id="KW-1185">Reference proteome</keyword>
<evidence type="ECO:0000313" key="3">
    <source>
        <dbReference type="EMBL" id="MCA1855705.1"/>
    </source>
</evidence>
<dbReference type="CDD" id="cd06339">
    <property type="entry name" value="PBP1_YraM_LppC_lipoprotein-like"/>
    <property type="match status" value="1"/>
</dbReference>
<dbReference type="PANTHER" id="PTHR38038:SF1">
    <property type="entry name" value="PENICILLIN-BINDING PROTEIN ACTIVATOR LPOA"/>
    <property type="match status" value="1"/>
</dbReference>
<dbReference type="RefSeq" id="WP_225238093.1">
    <property type="nucleotide sequence ID" value="NZ_JAHYBX010000002.1"/>
</dbReference>
<sequence>MPPDTGCGVPGGFCAPAAPSASPAPAEPGYVPPPPAAPVVTNPIDLPPSTDGRPLAADPQRSGPATRIALLLPLQSDALGQPAEALRAGFMAAYERERGGVTVNVIPTGDSAQATLDAYARAAEQNDIVVGPLARPAVAALATSGAVTRPTIALNHPQTGGPLPRQMLVVGLSLEDEAHQVADWAAAEQPAGRALVLTGKAAWQQRLSGAFAARWSQLGLNHSTVELPSSGGYVDGNALAELRARLQVDPPQLVFAALDAAQLRQVRSALGTSLPTYGTASVNPGRDPAALAPELSGVRILDLPWTVQPDHPLVASYPRWDGAGGGFDMQRLYALGIDAFRIARELALRPGSAFELDGVTGRLSVDMGVGSTAAFRRVETGSVYRDGMFEAVAFGR</sequence>
<dbReference type="Proteomes" id="UP001198602">
    <property type="component" value="Unassembled WGS sequence"/>
</dbReference>
<keyword evidence="1" id="KW-0472">Membrane</keyword>
<comment type="caution">
    <text evidence="3">The sequence shown here is derived from an EMBL/GenBank/DDBJ whole genome shotgun (WGS) entry which is preliminary data.</text>
</comment>
<name>A0ABS7Y7Q6_9BURK</name>
<accession>A0ABS7Y7Q6</accession>
<protein>
    <submittedName>
        <fullName evidence="3">Penicillin-binding protein activator</fullName>
    </submittedName>
</protein>
<dbReference type="Gene3D" id="3.40.50.2300">
    <property type="match status" value="2"/>
</dbReference>
<gene>
    <name evidence="3" type="ORF">LE190_07180</name>
</gene>